<keyword evidence="1" id="KW-0812">Transmembrane</keyword>
<keyword evidence="1" id="KW-1133">Transmembrane helix</keyword>
<proteinExistence type="predicted"/>
<dbReference type="GO" id="GO:0016747">
    <property type="term" value="F:acyltransferase activity, transferring groups other than amino-acyl groups"/>
    <property type="evidence" value="ECO:0007669"/>
    <property type="project" value="InterPro"/>
</dbReference>
<feature type="transmembrane region" description="Helical" evidence="1">
    <location>
        <begin position="139"/>
        <end position="158"/>
    </location>
</feature>
<dbReference type="RefSeq" id="WP_119872873.1">
    <property type="nucleotide sequence ID" value="NZ_QZDH01000007.1"/>
</dbReference>
<organism evidence="3 4">
    <name type="scientific">Pectobacterium carotovorum</name>
    <name type="common">Erwinia carotovora</name>
    <dbReference type="NCBI Taxonomy" id="554"/>
    <lineage>
        <taxon>Bacteria</taxon>
        <taxon>Pseudomonadati</taxon>
        <taxon>Pseudomonadota</taxon>
        <taxon>Gammaproteobacteria</taxon>
        <taxon>Enterobacterales</taxon>
        <taxon>Pectobacteriaceae</taxon>
        <taxon>Pectobacterium</taxon>
    </lineage>
</organism>
<dbReference type="Pfam" id="PF01757">
    <property type="entry name" value="Acyl_transf_3"/>
    <property type="match status" value="1"/>
</dbReference>
<feature type="transmembrane region" description="Helical" evidence="1">
    <location>
        <begin position="52"/>
        <end position="72"/>
    </location>
</feature>
<dbReference type="AlphaFoldDB" id="A0A419B0C9"/>
<feature type="transmembrane region" description="Helical" evidence="1">
    <location>
        <begin position="252"/>
        <end position="272"/>
    </location>
</feature>
<dbReference type="PANTHER" id="PTHR23028">
    <property type="entry name" value="ACETYLTRANSFERASE"/>
    <property type="match status" value="1"/>
</dbReference>
<feature type="transmembrane region" description="Helical" evidence="1">
    <location>
        <begin position="20"/>
        <end position="40"/>
    </location>
</feature>
<feature type="transmembrane region" description="Helical" evidence="1">
    <location>
        <begin position="313"/>
        <end position="334"/>
    </location>
</feature>
<feature type="transmembrane region" description="Helical" evidence="1">
    <location>
        <begin position="165"/>
        <end position="185"/>
    </location>
</feature>
<keyword evidence="3" id="KW-0808">Transferase</keyword>
<evidence type="ECO:0000313" key="4">
    <source>
        <dbReference type="Proteomes" id="UP000283655"/>
    </source>
</evidence>
<evidence type="ECO:0000313" key="3">
    <source>
        <dbReference type="EMBL" id="RJL54175.1"/>
    </source>
</evidence>
<keyword evidence="3" id="KW-0012">Acyltransferase</keyword>
<dbReference type="PANTHER" id="PTHR23028:SF53">
    <property type="entry name" value="ACYL_TRANSF_3 DOMAIN-CONTAINING PROTEIN"/>
    <property type="match status" value="1"/>
</dbReference>
<feature type="transmembrane region" description="Helical" evidence="1">
    <location>
        <begin position="279"/>
        <end position="301"/>
    </location>
</feature>
<feature type="transmembrane region" description="Helical" evidence="1">
    <location>
        <begin position="87"/>
        <end position="104"/>
    </location>
</feature>
<dbReference type="GO" id="GO:0009103">
    <property type="term" value="P:lipopolysaccharide biosynthetic process"/>
    <property type="evidence" value="ECO:0007669"/>
    <property type="project" value="TreeGrafter"/>
</dbReference>
<accession>A0A419B0C9</accession>
<dbReference type="EMBL" id="QZDH01000007">
    <property type="protein sequence ID" value="RJL54175.1"/>
    <property type="molecule type" value="Genomic_DNA"/>
</dbReference>
<sequence>MGNFSNQSGSNNNQLHGLTIFRFIAAFYVFIFHCQIRYPLDVPHFVTRIINNGAVGMSFFFVLSGFVMAWSARNGLRSDYIKARMSRIYPAYIFMGIVSLPFLFDIESEKLIPSLVLYFTGMQSWIPDSFSSWHFGGSWSVSTELFFYMVFPLILPLVKNNPKLSLLIAYVTTSLIIPFVMVFSGSDNMPYFYISPIHRLPEFVIGMALGVMYINGFKLTLKKYKLLLIGFSLLILLFVSPVGNYGFMKRNFATVLATASLVFVFACSKIELSLFARPFVWLGKISYSFYLMQIPIILFFVKYPSVFLGLENYQVWMVVGVFNLMMATVSYYLVEEKFIAKIKKISLA</sequence>
<gene>
    <name evidence="3" type="ORF">D5071_03640</name>
</gene>
<evidence type="ECO:0000256" key="1">
    <source>
        <dbReference type="SAM" id="Phobius"/>
    </source>
</evidence>
<dbReference type="Proteomes" id="UP000283655">
    <property type="component" value="Unassembled WGS sequence"/>
</dbReference>
<dbReference type="GO" id="GO:0016020">
    <property type="term" value="C:membrane"/>
    <property type="evidence" value="ECO:0007669"/>
    <property type="project" value="TreeGrafter"/>
</dbReference>
<evidence type="ECO:0000259" key="2">
    <source>
        <dbReference type="Pfam" id="PF01757"/>
    </source>
</evidence>
<feature type="transmembrane region" description="Helical" evidence="1">
    <location>
        <begin position="191"/>
        <end position="214"/>
    </location>
</feature>
<keyword evidence="1" id="KW-0472">Membrane</keyword>
<name>A0A419B0C9_PECCA</name>
<feature type="domain" description="Acyltransferase 3" evidence="2">
    <location>
        <begin position="16"/>
        <end position="331"/>
    </location>
</feature>
<comment type="caution">
    <text evidence="3">The sequence shown here is derived from an EMBL/GenBank/DDBJ whole genome shotgun (WGS) entry which is preliminary data.</text>
</comment>
<dbReference type="InterPro" id="IPR050879">
    <property type="entry name" value="Acyltransferase_3"/>
</dbReference>
<dbReference type="InterPro" id="IPR002656">
    <property type="entry name" value="Acyl_transf_3_dom"/>
</dbReference>
<reference evidence="3 4" key="1">
    <citation type="submission" date="2018-09" db="EMBL/GenBank/DDBJ databases">
        <title>Phylogenetic diversity of Pectobacterium and Dickeya strains causing blackleg disease of potato in Morocco.</title>
        <authorList>
            <person name="Oulghazi S."/>
            <person name="Moumni M."/>
            <person name="Faure D."/>
        </authorList>
    </citation>
    <scope>NUCLEOTIDE SEQUENCE [LARGE SCALE GENOMIC DNA]</scope>
    <source>
        <strain evidence="3 4">S1.15.11.2D</strain>
    </source>
</reference>
<feature type="transmembrane region" description="Helical" evidence="1">
    <location>
        <begin position="226"/>
        <end position="246"/>
    </location>
</feature>
<protein>
    <submittedName>
        <fullName evidence="3">Acyltransferase</fullName>
    </submittedName>
</protein>